<gene>
    <name evidence="1" type="ORF">MS3_07925</name>
</gene>
<dbReference type="AlphaFoldDB" id="A0A095A1W0"/>
<name>A0A095A1W0_SCHHA</name>
<protein>
    <submittedName>
        <fullName evidence="1">Uncharacterized protein</fullName>
    </submittedName>
</protein>
<reference evidence="1" key="1">
    <citation type="journal article" date="2012" name="Nat. Genet.">
        <title>Whole-genome sequence of Schistosoma haematobium.</title>
        <authorList>
            <person name="Young N.D."/>
            <person name="Jex A.R."/>
            <person name="Li B."/>
            <person name="Liu S."/>
            <person name="Yang L."/>
            <person name="Xiong Z."/>
            <person name="Li Y."/>
            <person name="Cantacessi C."/>
            <person name="Hall R.S."/>
            <person name="Xu X."/>
            <person name="Chen F."/>
            <person name="Wu X."/>
            <person name="Zerlotini A."/>
            <person name="Oliveira G."/>
            <person name="Hofmann A."/>
            <person name="Zhang G."/>
            <person name="Fang X."/>
            <person name="Kang Y."/>
            <person name="Campbell B.E."/>
            <person name="Loukas A."/>
            <person name="Ranganathan S."/>
            <person name="Rollinson D."/>
            <person name="Rinaldi G."/>
            <person name="Brindley P.J."/>
            <person name="Yang H."/>
            <person name="Wang J."/>
            <person name="Wang J."/>
            <person name="Gasser R.B."/>
        </authorList>
    </citation>
    <scope>NUCLEOTIDE SEQUENCE [LARGE SCALE GENOMIC DNA]</scope>
</reference>
<organism evidence="1">
    <name type="scientific">Schistosoma haematobium</name>
    <name type="common">Blood fluke</name>
    <dbReference type="NCBI Taxonomy" id="6185"/>
    <lineage>
        <taxon>Eukaryota</taxon>
        <taxon>Metazoa</taxon>
        <taxon>Spiralia</taxon>
        <taxon>Lophotrochozoa</taxon>
        <taxon>Platyhelminthes</taxon>
        <taxon>Trematoda</taxon>
        <taxon>Digenea</taxon>
        <taxon>Strigeidida</taxon>
        <taxon>Schistosomatoidea</taxon>
        <taxon>Schistosomatidae</taxon>
        <taxon>Schistosoma</taxon>
    </lineage>
</organism>
<evidence type="ECO:0000313" key="1">
    <source>
        <dbReference type="EMBL" id="KGB39489.1"/>
    </source>
</evidence>
<dbReference type="EMBL" id="KL251215">
    <property type="protein sequence ID" value="KGB39489.1"/>
    <property type="molecule type" value="Genomic_DNA"/>
</dbReference>
<accession>A0A095A1W0</accession>
<proteinExistence type="predicted"/>
<dbReference type="STRING" id="6185.A0A095A1W0"/>
<sequence>MNNSDAGNKILIVERKRRKGEPEEGSYGLMDAAAMVDLALNWTNVPPQRVCEAQAPMTGDPITIRQMSKENLALTTDGCESAAALAGDLSHRVVHLEHVQAKSSCLRKLPLVTKYFPATKLIDEHNKMERFANHFTETSVHRCFFPTYYS</sequence>